<dbReference type="RefSeq" id="XP_001904339.1">
    <property type="nucleotide sequence ID" value="XM_001904304.1"/>
</dbReference>
<reference evidence="1 3" key="1">
    <citation type="journal article" date="2008" name="Genome Biol.">
        <title>The genome sequence of the model ascomycete fungus Podospora anserina.</title>
        <authorList>
            <person name="Espagne E."/>
            <person name="Lespinet O."/>
            <person name="Malagnac F."/>
            <person name="Da Silva C."/>
            <person name="Jaillon O."/>
            <person name="Porcel B.M."/>
            <person name="Couloux A."/>
            <person name="Aury J.-M."/>
            <person name="Segurens B."/>
            <person name="Poulain J."/>
            <person name="Anthouard V."/>
            <person name="Grossetete S."/>
            <person name="Khalili H."/>
            <person name="Coppin E."/>
            <person name="Dequard-Chablat M."/>
            <person name="Picard M."/>
            <person name="Contamine V."/>
            <person name="Arnaise S."/>
            <person name="Bourdais A."/>
            <person name="Berteaux-Lecellier V."/>
            <person name="Gautheret D."/>
            <person name="de Vries R.P."/>
            <person name="Battaglia E."/>
            <person name="Coutinho P.M."/>
            <person name="Danchin E.G.J."/>
            <person name="Henrissat B."/>
            <person name="El Khoury R."/>
            <person name="Sainsard-Chanet A."/>
            <person name="Boivin A."/>
            <person name="Pinan-Lucarre B."/>
            <person name="Sellem C.H."/>
            <person name="Debuchy R."/>
            <person name="Wincker P."/>
            <person name="Weissenbach J."/>
            <person name="Silar P."/>
        </authorList>
    </citation>
    <scope>NUCLEOTIDE SEQUENCE [LARGE SCALE GENOMIC DNA]</scope>
    <source>
        <strain evidence="3">S / ATCC MYA-4624 / DSM 980 / FGSC 10383</strain>
        <strain evidence="1">S mat+</strain>
    </source>
</reference>
<evidence type="ECO:0000313" key="2">
    <source>
        <dbReference type="EMBL" id="CDP29193.1"/>
    </source>
</evidence>
<dbReference type="KEGG" id="pan:PODANSg1357"/>
<dbReference type="Proteomes" id="UP000001197">
    <property type="component" value="Chromosome 5"/>
</dbReference>
<gene>
    <name evidence="1" type="ORF">PODANS_5_100</name>
</gene>
<reference evidence="1" key="2">
    <citation type="submission" date="2008-07" db="EMBL/GenBank/DDBJ databases">
        <authorList>
            <person name="Genoscope - CEA"/>
        </authorList>
    </citation>
    <scope>NUCLEOTIDE SEQUENCE</scope>
    <source>
        <strain evidence="1">S mat+</strain>
    </source>
</reference>
<dbReference type="EMBL" id="CU633457">
    <property type="protein sequence ID" value="CAP62117.1"/>
    <property type="molecule type" value="Genomic_DNA"/>
</dbReference>
<proteinExistence type="predicted"/>
<dbReference type="OrthoDB" id="3945550at2759"/>
<reference evidence="2" key="4">
    <citation type="submission" date="2015-04" db="EMBL/GenBank/DDBJ databases">
        <title>Maintaining two mating types: Structure of the mating type locus and its role in heterokaryosis in Podospora anserina.</title>
        <authorList>
            <person name="Grognet P."/>
            <person name="Bidard F."/>
            <person name="Kuchly C."/>
            <person name="Chan Ho Tong L."/>
            <person name="Coppin E."/>
            <person name="Ait Benkhali J."/>
            <person name="Couloux A."/>
            <person name="Wincker P."/>
            <person name="Debuchy R."/>
            <person name="Silar P."/>
        </authorList>
    </citation>
    <scope>NUCLEOTIDE SEQUENCE</scope>
</reference>
<dbReference type="AlphaFoldDB" id="B2AFA0"/>
<name>B2AFA0_PODAN</name>
<evidence type="ECO:0000313" key="1">
    <source>
        <dbReference type="EMBL" id="CAP62117.1"/>
    </source>
</evidence>
<reference evidence="3" key="3">
    <citation type="journal article" date="2014" name="Genetics">
        <title>Maintaining two mating types: Structure of the mating type locus and its role in heterokaryosis in Podospora anserina.</title>
        <authorList>
            <person name="Grognet P."/>
            <person name="Bidard F."/>
            <person name="Kuchly C."/>
            <person name="Tong L.C.H."/>
            <person name="Coppin E."/>
            <person name="Benkhali J.A."/>
            <person name="Couloux A."/>
            <person name="Wincker P."/>
            <person name="Debuchy R."/>
            <person name="Silar P."/>
        </authorList>
    </citation>
    <scope>GENOME REANNOTATION</scope>
    <source>
        <strain evidence="3">S / ATCC MYA-4624 / DSM 980 / FGSC 10383</strain>
    </source>
</reference>
<keyword evidence="3" id="KW-1185">Reference proteome</keyword>
<dbReference type="HOGENOM" id="CLU_891739_0_0_1"/>
<evidence type="ECO:0000313" key="3">
    <source>
        <dbReference type="Proteomes" id="UP000001197"/>
    </source>
</evidence>
<protein>
    <submittedName>
        <fullName evidence="1">Podospora anserina S mat+ genomic DNA chromosome 5, supercontig 1</fullName>
    </submittedName>
</protein>
<dbReference type="VEuPathDB" id="FungiDB:PODANS_5_100"/>
<dbReference type="STRING" id="515849.B2AFA0"/>
<sequence>MPQITPRLHLRTFKLRMMDDIITANIVSDSHELALLTSPCLYSVWLVLDAPDLSAYWWTEYLRKILDVFCQMMEGRLLASNLGEIGGTRNYSQFPGTRTDDILLAIVRNAAMKKTLRPETLNMDCAYIDNIMTIDPALDLSMLRTLHLLQVHSVSFKDGLSAGSFPLLRGLSLQFVYRDSWRGYDKFKKFIRGFRNLESLRELGWDWSVASFSDWSGEIAPYHKIRSLYFQGPVMMMARWKARYSPSWRSDVLGICTLGWRRCLCLSAAQTKGDRHEALLYQIIGKSFPKLKHLALTLEALAEIFIGRHRGS</sequence>
<accession>B2AFA0</accession>
<dbReference type="GeneID" id="6188384"/>
<dbReference type="EMBL" id="FO904940">
    <property type="protein sequence ID" value="CDP29193.1"/>
    <property type="molecule type" value="Genomic_DNA"/>
</dbReference>
<organism evidence="1">
    <name type="scientific">Podospora anserina (strain S / ATCC MYA-4624 / DSM 980 / FGSC 10383)</name>
    <name type="common">Pleurage anserina</name>
    <dbReference type="NCBI Taxonomy" id="515849"/>
    <lineage>
        <taxon>Eukaryota</taxon>
        <taxon>Fungi</taxon>
        <taxon>Dikarya</taxon>
        <taxon>Ascomycota</taxon>
        <taxon>Pezizomycotina</taxon>
        <taxon>Sordariomycetes</taxon>
        <taxon>Sordariomycetidae</taxon>
        <taxon>Sordariales</taxon>
        <taxon>Podosporaceae</taxon>
        <taxon>Podospora</taxon>
        <taxon>Podospora anserina</taxon>
    </lineage>
</organism>